<dbReference type="AlphaFoldDB" id="A0A371CTC2"/>
<evidence type="ECO:0000256" key="1">
    <source>
        <dbReference type="SAM" id="MobiDB-lite"/>
    </source>
</evidence>
<evidence type="ECO:0000313" key="3">
    <source>
        <dbReference type="Proteomes" id="UP000256964"/>
    </source>
</evidence>
<sequence>MQPEARPPADGLRVPWTDPAEVRRARSRMCVHRSRIRCDRTGPRTHDSSAAVPSGRGARCTGRPADSRSRVRVWGTVAPSLLAAMRRFEGVGAHRRVDTQSGGGCLCPRRVPAVHASTARKGFVHDFSVPPRPARRLLVGSTTSISSARKSGSAVEISYRDSMYACAICLLRDAIPRL</sequence>
<dbReference type="Proteomes" id="UP000256964">
    <property type="component" value="Unassembled WGS sequence"/>
</dbReference>
<organism evidence="2 3">
    <name type="scientific">Lentinus brumalis</name>
    <dbReference type="NCBI Taxonomy" id="2498619"/>
    <lineage>
        <taxon>Eukaryota</taxon>
        <taxon>Fungi</taxon>
        <taxon>Dikarya</taxon>
        <taxon>Basidiomycota</taxon>
        <taxon>Agaricomycotina</taxon>
        <taxon>Agaricomycetes</taxon>
        <taxon>Polyporales</taxon>
        <taxon>Polyporaceae</taxon>
        <taxon>Lentinus</taxon>
    </lineage>
</organism>
<name>A0A371CTC2_9APHY</name>
<feature type="region of interest" description="Disordered" evidence="1">
    <location>
        <begin position="41"/>
        <end position="64"/>
    </location>
</feature>
<keyword evidence="3" id="KW-1185">Reference proteome</keyword>
<reference evidence="2 3" key="1">
    <citation type="journal article" date="2018" name="Biotechnol. Biofuels">
        <title>Integrative visual omics of the white-rot fungus Polyporus brumalis exposes the biotechnological potential of its oxidative enzymes for delignifying raw plant biomass.</title>
        <authorList>
            <person name="Miyauchi S."/>
            <person name="Rancon A."/>
            <person name="Drula E."/>
            <person name="Hage H."/>
            <person name="Chaduli D."/>
            <person name="Favel A."/>
            <person name="Grisel S."/>
            <person name="Henrissat B."/>
            <person name="Herpoel-Gimbert I."/>
            <person name="Ruiz-Duenas F.J."/>
            <person name="Chevret D."/>
            <person name="Hainaut M."/>
            <person name="Lin J."/>
            <person name="Wang M."/>
            <person name="Pangilinan J."/>
            <person name="Lipzen A."/>
            <person name="Lesage-Meessen L."/>
            <person name="Navarro D."/>
            <person name="Riley R."/>
            <person name="Grigoriev I.V."/>
            <person name="Zhou S."/>
            <person name="Raouche S."/>
            <person name="Rosso M.N."/>
        </authorList>
    </citation>
    <scope>NUCLEOTIDE SEQUENCE [LARGE SCALE GENOMIC DNA]</scope>
    <source>
        <strain evidence="2 3">BRFM 1820</strain>
    </source>
</reference>
<dbReference type="EMBL" id="KZ857463">
    <property type="protein sequence ID" value="RDX43519.1"/>
    <property type="molecule type" value="Genomic_DNA"/>
</dbReference>
<accession>A0A371CTC2</accession>
<proteinExistence type="predicted"/>
<evidence type="ECO:0000313" key="2">
    <source>
        <dbReference type="EMBL" id="RDX43519.1"/>
    </source>
</evidence>
<gene>
    <name evidence="2" type="ORF">OH76DRAFT_1196771</name>
</gene>
<protein>
    <submittedName>
        <fullName evidence="2">Uncharacterized protein</fullName>
    </submittedName>
</protein>